<feature type="transmembrane region" description="Helical" evidence="1">
    <location>
        <begin position="48"/>
        <end position="66"/>
    </location>
</feature>
<feature type="transmembrane region" description="Helical" evidence="1">
    <location>
        <begin position="170"/>
        <end position="192"/>
    </location>
</feature>
<dbReference type="GO" id="GO:0004175">
    <property type="term" value="F:endopeptidase activity"/>
    <property type="evidence" value="ECO:0007669"/>
    <property type="project" value="UniProtKB-ARBA"/>
</dbReference>
<feature type="transmembrane region" description="Helical" evidence="1">
    <location>
        <begin position="78"/>
        <end position="97"/>
    </location>
</feature>
<reference evidence="3" key="2">
    <citation type="journal article" date="2021" name="PeerJ">
        <title>Extensive microbial diversity within the chicken gut microbiome revealed by metagenomics and culture.</title>
        <authorList>
            <person name="Gilroy R."/>
            <person name="Ravi A."/>
            <person name="Getino M."/>
            <person name="Pursley I."/>
            <person name="Horton D.L."/>
            <person name="Alikhan N.F."/>
            <person name="Baker D."/>
            <person name="Gharbi K."/>
            <person name="Hall N."/>
            <person name="Watson M."/>
            <person name="Adriaenssens E.M."/>
            <person name="Foster-Nyarko E."/>
            <person name="Jarju S."/>
            <person name="Secka A."/>
            <person name="Antonio M."/>
            <person name="Oren A."/>
            <person name="Chaudhuri R.R."/>
            <person name="La Ragione R."/>
            <person name="Hildebrand F."/>
            <person name="Pallen M.J."/>
        </authorList>
    </citation>
    <scope>NUCLEOTIDE SEQUENCE</scope>
    <source>
        <strain evidence="3">ChiW16-3235</strain>
    </source>
</reference>
<evidence type="ECO:0000313" key="3">
    <source>
        <dbReference type="EMBL" id="HIR66805.1"/>
    </source>
</evidence>
<reference evidence="3" key="1">
    <citation type="submission" date="2020-10" db="EMBL/GenBank/DDBJ databases">
        <authorList>
            <person name="Gilroy R."/>
        </authorList>
    </citation>
    <scope>NUCLEOTIDE SEQUENCE</scope>
    <source>
        <strain evidence="3">ChiW16-3235</strain>
    </source>
</reference>
<keyword evidence="1" id="KW-0472">Membrane</keyword>
<evidence type="ECO:0000313" key="4">
    <source>
        <dbReference type="Proteomes" id="UP000823913"/>
    </source>
</evidence>
<feature type="transmembrane region" description="Helical" evidence="1">
    <location>
        <begin position="199"/>
        <end position="216"/>
    </location>
</feature>
<protein>
    <submittedName>
        <fullName evidence="3">CPBP family intramembrane metalloprotease</fullName>
    </submittedName>
</protein>
<dbReference type="GO" id="GO:0008237">
    <property type="term" value="F:metallopeptidase activity"/>
    <property type="evidence" value="ECO:0007669"/>
    <property type="project" value="UniProtKB-KW"/>
</dbReference>
<keyword evidence="1" id="KW-1133">Transmembrane helix</keyword>
<dbReference type="AlphaFoldDB" id="A0A9D1E5G3"/>
<dbReference type="InterPro" id="IPR052710">
    <property type="entry name" value="CAAX_protease"/>
</dbReference>
<keyword evidence="3" id="KW-0482">Metalloprotease</keyword>
<dbReference type="InterPro" id="IPR003675">
    <property type="entry name" value="Rce1/LyrA-like_dom"/>
</dbReference>
<name>A0A9D1E5G3_9FIRM</name>
<comment type="caution">
    <text evidence="3">The sequence shown here is derived from an EMBL/GenBank/DDBJ whole genome shotgun (WGS) entry which is preliminary data.</text>
</comment>
<feature type="transmembrane region" description="Helical" evidence="1">
    <location>
        <begin position="228"/>
        <end position="249"/>
    </location>
</feature>
<keyword evidence="3" id="KW-0378">Hydrolase</keyword>
<sequence>MNKKRTTYIAAAVAAVCAAIFLIIYFAPLQFSSDPVCDGLWRDVLPRVALTVAVMAVAALCGYGGFFKISRGDAARNILWCLPCFAVALANFPYSALASGSAVIDRPDLIWLFLLKCLFIAASEELLFRGILLRFLQEVFEKKKHAFILSVVTSSAVFALFHLLNLAEGAGLGATMLQVGYTFLTGLVFACVTARTGNVWGAIIIHFVFDIGGLIVTDLGHGQFQDAVFWALTAIAAAICAVHLVLYAIKRDGAESHSQNDNPPEC</sequence>
<evidence type="ECO:0000256" key="1">
    <source>
        <dbReference type="SAM" id="Phobius"/>
    </source>
</evidence>
<proteinExistence type="predicted"/>
<dbReference type="PANTHER" id="PTHR36435:SF1">
    <property type="entry name" value="CAAX AMINO TERMINAL PROTEASE FAMILY PROTEIN"/>
    <property type="match status" value="1"/>
</dbReference>
<evidence type="ECO:0000259" key="2">
    <source>
        <dbReference type="Pfam" id="PF02517"/>
    </source>
</evidence>
<dbReference type="Proteomes" id="UP000823913">
    <property type="component" value="Unassembled WGS sequence"/>
</dbReference>
<gene>
    <name evidence="3" type="ORF">IAB94_02010</name>
</gene>
<feature type="transmembrane region" description="Helical" evidence="1">
    <location>
        <begin position="109"/>
        <end position="133"/>
    </location>
</feature>
<dbReference type="EMBL" id="DVHK01000050">
    <property type="protein sequence ID" value="HIR66805.1"/>
    <property type="molecule type" value="Genomic_DNA"/>
</dbReference>
<keyword evidence="1" id="KW-0812">Transmembrane</keyword>
<feature type="transmembrane region" description="Helical" evidence="1">
    <location>
        <begin position="7"/>
        <end position="28"/>
    </location>
</feature>
<organism evidence="3 4">
    <name type="scientific">Candidatus Coproplasma avicola</name>
    <dbReference type="NCBI Taxonomy" id="2840744"/>
    <lineage>
        <taxon>Bacteria</taxon>
        <taxon>Bacillati</taxon>
        <taxon>Bacillota</taxon>
        <taxon>Clostridia</taxon>
        <taxon>Eubacteriales</taxon>
        <taxon>Candidatus Coproplasma</taxon>
    </lineage>
</organism>
<keyword evidence="3" id="KW-0645">Protease</keyword>
<accession>A0A9D1E5G3</accession>
<dbReference type="GO" id="GO:0080120">
    <property type="term" value="P:CAAX-box protein maturation"/>
    <property type="evidence" value="ECO:0007669"/>
    <property type="project" value="UniProtKB-ARBA"/>
</dbReference>
<feature type="domain" description="CAAX prenyl protease 2/Lysostaphin resistance protein A-like" evidence="2">
    <location>
        <begin position="108"/>
        <end position="211"/>
    </location>
</feature>
<dbReference type="PANTHER" id="PTHR36435">
    <property type="entry name" value="SLR1288 PROTEIN"/>
    <property type="match status" value="1"/>
</dbReference>
<feature type="transmembrane region" description="Helical" evidence="1">
    <location>
        <begin position="145"/>
        <end position="164"/>
    </location>
</feature>
<dbReference type="Pfam" id="PF02517">
    <property type="entry name" value="Rce1-like"/>
    <property type="match status" value="1"/>
</dbReference>